<dbReference type="SUPFAM" id="SSF55315">
    <property type="entry name" value="L30e-like"/>
    <property type="match status" value="1"/>
</dbReference>
<dbReference type="AlphaFoldDB" id="A0A923LI10"/>
<dbReference type="InterPro" id="IPR013123">
    <property type="entry name" value="SpoU_subst-bd"/>
</dbReference>
<dbReference type="SMART" id="SM00967">
    <property type="entry name" value="SpoU_sub_bind"/>
    <property type="match status" value="1"/>
</dbReference>
<dbReference type="PANTHER" id="PTHR43191">
    <property type="entry name" value="RRNA METHYLTRANSFERASE 3"/>
    <property type="match status" value="1"/>
</dbReference>
<reference evidence="5" key="1">
    <citation type="submission" date="2020-08" db="EMBL/GenBank/DDBJ databases">
        <title>Genome public.</title>
        <authorList>
            <person name="Liu C."/>
            <person name="Sun Q."/>
        </authorList>
    </citation>
    <scope>NUCLEOTIDE SEQUENCE</scope>
    <source>
        <strain evidence="5">NSJ-55</strain>
    </source>
</reference>
<evidence type="ECO:0000313" key="6">
    <source>
        <dbReference type="Proteomes" id="UP000652477"/>
    </source>
</evidence>
<dbReference type="SUPFAM" id="SSF75217">
    <property type="entry name" value="alpha/beta knot"/>
    <property type="match status" value="1"/>
</dbReference>
<dbReference type="GO" id="GO:0006396">
    <property type="term" value="P:RNA processing"/>
    <property type="evidence" value="ECO:0007669"/>
    <property type="project" value="InterPro"/>
</dbReference>
<dbReference type="Gene3D" id="3.40.1280.10">
    <property type="match status" value="1"/>
</dbReference>
<dbReference type="RefSeq" id="WP_186875809.1">
    <property type="nucleotide sequence ID" value="NZ_JACOPF010000001.1"/>
</dbReference>
<dbReference type="InterPro" id="IPR029028">
    <property type="entry name" value="Alpha/beta_knot_MTases"/>
</dbReference>
<dbReference type="Proteomes" id="UP000652477">
    <property type="component" value="Unassembled WGS sequence"/>
</dbReference>
<sequence length="265" mass="29741">MITSTGNQRVKDLVQLQKKSRIRNKEGVFIAEGLRIVREMSAERIKSLYVSESWWKKHKKETDGLGKKAEILSDAVFAYVSDTKTPQGILAVVRQMEYGFADITGEKKQKKAHILVLDNLQDPGNLGTIFRTAEAAGATGILLSSDCVDIYNPKVIRSTMGAICRIPFYYAEDLCAEIAKIKEKKIHVYAAHLNGRRFYDEEDYTKPCAFLIGNEGNGLRKEVEDCADCQVRIPMEGKAESLNAAVAAAVLMFETGRQRRKERKC</sequence>
<dbReference type="InterPro" id="IPR029026">
    <property type="entry name" value="tRNA_m1G_MTases_N"/>
</dbReference>
<evidence type="ECO:0000256" key="1">
    <source>
        <dbReference type="ARBA" id="ARBA00007228"/>
    </source>
</evidence>
<dbReference type="InterPro" id="IPR051259">
    <property type="entry name" value="rRNA_Methyltransferase"/>
</dbReference>
<dbReference type="InterPro" id="IPR029064">
    <property type="entry name" value="Ribosomal_eL30-like_sf"/>
</dbReference>
<keyword evidence="6" id="KW-1185">Reference proteome</keyword>
<dbReference type="GO" id="GO:0032259">
    <property type="term" value="P:methylation"/>
    <property type="evidence" value="ECO:0007669"/>
    <property type="project" value="UniProtKB-KW"/>
</dbReference>
<dbReference type="GO" id="GO:0005737">
    <property type="term" value="C:cytoplasm"/>
    <property type="evidence" value="ECO:0007669"/>
    <property type="project" value="UniProtKB-ARBA"/>
</dbReference>
<dbReference type="Pfam" id="PF22435">
    <property type="entry name" value="MRM3-like_sub_bind"/>
    <property type="match status" value="1"/>
</dbReference>
<name>A0A923LI10_9FIRM</name>
<dbReference type="PANTHER" id="PTHR43191:SF2">
    <property type="entry name" value="RRNA METHYLTRANSFERASE 3, MITOCHONDRIAL"/>
    <property type="match status" value="1"/>
</dbReference>
<dbReference type="InterPro" id="IPR053888">
    <property type="entry name" value="MRM3-like_sub_bind"/>
</dbReference>
<dbReference type="EMBL" id="JACOPF010000001">
    <property type="protein sequence ID" value="MBC5689036.1"/>
    <property type="molecule type" value="Genomic_DNA"/>
</dbReference>
<comment type="similarity">
    <text evidence="1">Belongs to the class IV-like SAM-binding methyltransferase superfamily. RNA methyltransferase TrmH family.</text>
</comment>
<organism evidence="5 6">
    <name type="scientific">Mediterraneibacter hominis</name>
    <dbReference type="NCBI Taxonomy" id="2763054"/>
    <lineage>
        <taxon>Bacteria</taxon>
        <taxon>Bacillati</taxon>
        <taxon>Bacillota</taxon>
        <taxon>Clostridia</taxon>
        <taxon>Lachnospirales</taxon>
        <taxon>Lachnospiraceae</taxon>
        <taxon>Mediterraneibacter</taxon>
    </lineage>
</organism>
<keyword evidence="3" id="KW-0808">Transferase</keyword>
<accession>A0A923LI10</accession>
<dbReference type="GO" id="GO:0008173">
    <property type="term" value="F:RNA methyltransferase activity"/>
    <property type="evidence" value="ECO:0007669"/>
    <property type="project" value="InterPro"/>
</dbReference>
<dbReference type="InterPro" id="IPR001537">
    <property type="entry name" value="SpoU_MeTrfase"/>
</dbReference>
<evidence type="ECO:0000256" key="3">
    <source>
        <dbReference type="ARBA" id="ARBA00022679"/>
    </source>
</evidence>
<proteinExistence type="inferred from homology"/>
<protein>
    <submittedName>
        <fullName evidence="5">RNA methyltransferase</fullName>
    </submittedName>
</protein>
<feature type="domain" description="RNA 2-O ribose methyltransferase substrate binding" evidence="4">
    <location>
        <begin position="30"/>
        <end position="99"/>
    </location>
</feature>
<dbReference type="Gene3D" id="3.30.1330.30">
    <property type="match status" value="1"/>
</dbReference>
<gene>
    <name evidence="5" type="ORF">H8S37_08870</name>
</gene>
<evidence type="ECO:0000259" key="4">
    <source>
        <dbReference type="SMART" id="SM00967"/>
    </source>
</evidence>
<comment type="caution">
    <text evidence="5">The sequence shown here is derived from an EMBL/GenBank/DDBJ whole genome shotgun (WGS) entry which is preliminary data.</text>
</comment>
<dbReference type="GO" id="GO:0003723">
    <property type="term" value="F:RNA binding"/>
    <property type="evidence" value="ECO:0007669"/>
    <property type="project" value="InterPro"/>
</dbReference>
<keyword evidence="2 5" id="KW-0489">Methyltransferase</keyword>
<evidence type="ECO:0000256" key="2">
    <source>
        <dbReference type="ARBA" id="ARBA00022603"/>
    </source>
</evidence>
<evidence type="ECO:0000313" key="5">
    <source>
        <dbReference type="EMBL" id="MBC5689036.1"/>
    </source>
</evidence>
<dbReference type="Pfam" id="PF00588">
    <property type="entry name" value="SpoU_methylase"/>
    <property type="match status" value="1"/>
</dbReference>
<dbReference type="CDD" id="cd18095">
    <property type="entry name" value="SpoU-like_rRNA-MTase"/>
    <property type="match status" value="1"/>
</dbReference>